<dbReference type="Proteomes" id="UP000024404">
    <property type="component" value="Unassembled WGS sequence"/>
</dbReference>
<protein>
    <submittedName>
        <fullName evidence="1">Uncharacterized protein</fullName>
    </submittedName>
</protein>
<proteinExistence type="predicted"/>
<reference evidence="1" key="2">
    <citation type="submission" date="2022-06" db="UniProtKB">
        <authorList>
            <consortium name="EnsemblMetazoa"/>
        </authorList>
    </citation>
    <scope>IDENTIFICATION</scope>
</reference>
<reference evidence="2" key="1">
    <citation type="submission" date="2013-10" db="EMBL/GenBank/DDBJ databases">
        <title>Genome sequencing of Onchocerca volvulus.</title>
        <authorList>
            <person name="Cotton J."/>
            <person name="Tsai J."/>
            <person name="Stanley E."/>
            <person name="Tracey A."/>
            <person name="Holroyd N."/>
            <person name="Lustigman S."/>
            <person name="Berriman M."/>
        </authorList>
    </citation>
    <scope>NUCLEOTIDE SEQUENCE</scope>
</reference>
<dbReference type="AlphaFoldDB" id="A0A8R1TUV8"/>
<sequence>MYGTEGLFLEGGSAPSSMSQVVFKKTTRPDAGRMALLHYTTTLLLSYPLDNICVETIALMTARSKQ</sequence>
<name>A0A8R1TUV8_ONCVO</name>
<evidence type="ECO:0000313" key="2">
    <source>
        <dbReference type="Proteomes" id="UP000024404"/>
    </source>
</evidence>
<accession>A0A8R1TUV8</accession>
<organism evidence="1 2">
    <name type="scientific">Onchocerca volvulus</name>
    <dbReference type="NCBI Taxonomy" id="6282"/>
    <lineage>
        <taxon>Eukaryota</taxon>
        <taxon>Metazoa</taxon>
        <taxon>Ecdysozoa</taxon>
        <taxon>Nematoda</taxon>
        <taxon>Chromadorea</taxon>
        <taxon>Rhabditida</taxon>
        <taxon>Spirurina</taxon>
        <taxon>Spiruromorpha</taxon>
        <taxon>Filarioidea</taxon>
        <taxon>Onchocercidae</taxon>
        <taxon>Onchocerca</taxon>
    </lineage>
</organism>
<dbReference type="EMBL" id="CMVM020000020">
    <property type="status" value="NOT_ANNOTATED_CDS"/>
    <property type="molecule type" value="Genomic_DNA"/>
</dbReference>
<dbReference type="EnsemblMetazoa" id="OVOC496.1">
    <property type="protein sequence ID" value="OVOC496.1"/>
    <property type="gene ID" value="WBGene00237305"/>
</dbReference>
<keyword evidence="2" id="KW-1185">Reference proteome</keyword>
<evidence type="ECO:0000313" key="1">
    <source>
        <dbReference type="EnsemblMetazoa" id="OVOC496.1"/>
    </source>
</evidence>